<name>A0A418ANS7_9STRA</name>
<evidence type="ECO:0000256" key="1">
    <source>
        <dbReference type="SAM" id="MobiDB-lite"/>
    </source>
</evidence>
<comment type="caution">
    <text evidence="4">The sequence shown here is derived from an EMBL/GenBank/DDBJ whole genome shotgun (WGS) entry which is preliminary data.</text>
</comment>
<feature type="domain" description="Protein kinase" evidence="3">
    <location>
        <begin position="338"/>
        <end position="615"/>
    </location>
</feature>
<dbReference type="Proteomes" id="UP000285060">
    <property type="component" value="Unassembled WGS sequence"/>
</dbReference>
<dbReference type="PROSITE" id="PS50011">
    <property type="entry name" value="PROTEIN_KINASE_DOM"/>
    <property type="match status" value="1"/>
</dbReference>
<feature type="region of interest" description="Disordered" evidence="1">
    <location>
        <begin position="208"/>
        <end position="273"/>
    </location>
</feature>
<feature type="compositionally biased region" description="Low complexity" evidence="1">
    <location>
        <begin position="261"/>
        <end position="270"/>
    </location>
</feature>
<dbReference type="SMART" id="SM00220">
    <property type="entry name" value="S_TKc"/>
    <property type="match status" value="1"/>
</dbReference>
<dbReference type="GO" id="GO:0004674">
    <property type="term" value="F:protein serine/threonine kinase activity"/>
    <property type="evidence" value="ECO:0007669"/>
    <property type="project" value="TreeGrafter"/>
</dbReference>
<keyword evidence="2" id="KW-1133">Transmembrane helix</keyword>
<reference evidence="4 5" key="1">
    <citation type="submission" date="2018-08" db="EMBL/GenBank/DDBJ databases">
        <title>Aphanomyces genome sequencing and annotation.</title>
        <authorList>
            <person name="Minardi D."/>
            <person name="Oidtmann B."/>
            <person name="Van Der Giezen M."/>
            <person name="Studholme D.J."/>
        </authorList>
    </citation>
    <scope>NUCLEOTIDE SEQUENCE [LARGE SCALE GENOMIC DNA]</scope>
    <source>
        <strain evidence="4 5">NJM0002</strain>
    </source>
</reference>
<dbReference type="InterPro" id="IPR051681">
    <property type="entry name" value="Ser/Thr_Kinases-Pseudokinases"/>
</dbReference>
<evidence type="ECO:0000313" key="4">
    <source>
        <dbReference type="EMBL" id="RHY26623.1"/>
    </source>
</evidence>
<feature type="transmembrane region" description="Helical" evidence="2">
    <location>
        <begin position="65"/>
        <end position="85"/>
    </location>
</feature>
<dbReference type="InterPro" id="IPR011009">
    <property type="entry name" value="Kinase-like_dom_sf"/>
</dbReference>
<dbReference type="Pfam" id="PF00069">
    <property type="entry name" value="Pkinase"/>
    <property type="match status" value="1"/>
</dbReference>
<dbReference type="AlphaFoldDB" id="A0A418ANS7"/>
<dbReference type="GO" id="GO:0005524">
    <property type="term" value="F:ATP binding"/>
    <property type="evidence" value="ECO:0007669"/>
    <property type="project" value="InterPro"/>
</dbReference>
<evidence type="ECO:0000313" key="5">
    <source>
        <dbReference type="Proteomes" id="UP000285060"/>
    </source>
</evidence>
<accession>A0A418ANS7</accession>
<dbReference type="InterPro" id="IPR008271">
    <property type="entry name" value="Ser/Thr_kinase_AS"/>
</dbReference>
<organism evidence="4 5">
    <name type="scientific">Aphanomyces invadans</name>
    <dbReference type="NCBI Taxonomy" id="157072"/>
    <lineage>
        <taxon>Eukaryota</taxon>
        <taxon>Sar</taxon>
        <taxon>Stramenopiles</taxon>
        <taxon>Oomycota</taxon>
        <taxon>Saprolegniomycetes</taxon>
        <taxon>Saprolegniales</taxon>
        <taxon>Verrucalvaceae</taxon>
        <taxon>Aphanomyces</taxon>
    </lineage>
</organism>
<feature type="compositionally biased region" description="Polar residues" evidence="1">
    <location>
        <begin position="208"/>
        <end position="223"/>
    </location>
</feature>
<dbReference type="PROSITE" id="PS00108">
    <property type="entry name" value="PROTEIN_KINASE_ST"/>
    <property type="match status" value="1"/>
</dbReference>
<evidence type="ECO:0000259" key="3">
    <source>
        <dbReference type="PROSITE" id="PS50011"/>
    </source>
</evidence>
<dbReference type="VEuPathDB" id="FungiDB:H310_12630"/>
<keyword evidence="2" id="KW-0472">Membrane</keyword>
<dbReference type="InterPro" id="IPR000719">
    <property type="entry name" value="Prot_kinase_dom"/>
</dbReference>
<gene>
    <name evidence="4" type="ORF">DYB32_007446</name>
</gene>
<keyword evidence="2" id="KW-0812">Transmembrane</keyword>
<proteinExistence type="predicted"/>
<dbReference type="Gene3D" id="3.30.200.20">
    <property type="entry name" value="Phosphorylase Kinase, domain 1"/>
    <property type="match status" value="1"/>
</dbReference>
<keyword evidence="5" id="KW-1185">Reference proteome</keyword>
<dbReference type="SUPFAM" id="SSF56112">
    <property type="entry name" value="Protein kinase-like (PK-like)"/>
    <property type="match status" value="1"/>
</dbReference>
<sequence>MSREMSRTRLDQATLHWLMMIWLFQLGGRRCLQLLSRRVLLDLAGQTFTRRSSEEEARSRMVRQLVSVWLVAVWSGSVSAVRATAVSRESVGDTSHVIGVASVGALCVVLILALCTSRRRKQEKDERILTQRRLTQVYLERGDVCAATYNVYDVPAPMRSARSNAGSAAFSGFNGPIDDIKLRSEDIKLGSASLQQPLDVQVLSSQRSGLSSYNGSTYQSSVDRSAPTYKHQPAGSDDVIRMGSAARVGQSGRPSSRRQHFSSSQSNSIRLGHSQDRAVLSKSGHERSLGDTSVASEITKSDEDTLDMWRLDETHIKTITMLSRGASGAMPMPVARRRSRLCVWFAGAYGEVWYGEYRGTSVAIKKLLASRSTSDELKKFVGEIVLMAKYGWSCGWPAPDGNVTRLDCKFIVKFIGVSWFRKAEMMLVLEYMDQGDLRSILEKTTPDTFALEDKVNCALSVIEGLVYLHTLDTTIIHRDIKSRNVLLDSEKGTKLTDFGVSRESTSETMTIGIGTYRWMAPEILTDSHYSHAADIYSFGVILAELDMHILPYSDQVNEKGNPLNDTAIMGRVMHGTIQPTFSSLFPALLLGLAKQCLSYAPDDRPTSMEIAHQLRQFRKRNLAAASSMA</sequence>
<dbReference type="Gene3D" id="1.10.510.10">
    <property type="entry name" value="Transferase(Phosphotransferase) domain 1"/>
    <property type="match status" value="1"/>
</dbReference>
<dbReference type="PANTHER" id="PTHR44329">
    <property type="entry name" value="SERINE/THREONINE-PROTEIN KINASE TNNI3K-RELATED"/>
    <property type="match status" value="1"/>
</dbReference>
<protein>
    <recommendedName>
        <fullName evidence="3">Protein kinase domain-containing protein</fullName>
    </recommendedName>
</protein>
<dbReference type="PANTHER" id="PTHR44329:SF214">
    <property type="entry name" value="PROTEIN KINASE DOMAIN-CONTAINING PROTEIN"/>
    <property type="match status" value="1"/>
</dbReference>
<dbReference type="EMBL" id="QUSY01000952">
    <property type="protein sequence ID" value="RHY26623.1"/>
    <property type="molecule type" value="Genomic_DNA"/>
</dbReference>
<evidence type="ECO:0000256" key="2">
    <source>
        <dbReference type="SAM" id="Phobius"/>
    </source>
</evidence>
<feature type="transmembrane region" description="Helical" evidence="2">
    <location>
        <begin position="97"/>
        <end position="115"/>
    </location>
</feature>